<dbReference type="NCBIfam" id="TIGR00229">
    <property type="entry name" value="sensory_box"/>
    <property type="match status" value="1"/>
</dbReference>
<dbReference type="Pfam" id="PF13426">
    <property type="entry name" value="PAS_9"/>
    <property type="match status" value="1"/>
</dbReference>
<dbReference type="InterPro" id="IPR035965">
    <property type="entry name" value="PAS-like_dom_sf"/>
</dbReference>
<feature type="compositionally biased region" description="Polar residues" evidence="4">
    <location>
        <begin position="224"/>
        <end position="239"/>
    </location>
</feature>
<dbReference type="Proteomes" id="UP001296104">
    <property type="component" value="Unassembled WGS sequence"/>
</dbReference>
<feature type="compositionally biased region" description="Polar residues" evidence="4">
    <location>
        <begin position="53"/>
        <end position="66"/>
    </location>
</feature>
<evidence type="ECO:0000313" key="6">
    <source>
        <dbReference type="EMBL" id="CAK4009129.1"/>
    </source>
</evidence>
<name>A0AAI8YYL5_9PEZI</name>
<feature type="region of interest" description="Disordered" evidence="4">
    <location>
        <begin position="525"/>
        <end position="553"/>
    </location>
</feature>
<sequence>MEVPARTHNTFLKKLPFRKRHQRHGRPYQERVAADPPPRDSVVTAYHVRSLSTSATSVQHATVTNQPKDRPISADGSKESLADPRLSPQSATVPPYTPMPIPTRVSSAANIRPGDQAPGRTTRLQQRDVHGNLPNGDGEPDDLSLNLPGFDDDAFQPRPSVSRMASPIPGRSRPTSPRVNNRNGLVEMPSIDQFPRPPGGPPGRRQLVSDAGPVTLGDDALLQLQTPSPDKSDIQNTEPNVADDAESWDLIKPGEQSGGANLYSLEKRAEQLYSSEHLRIILDDPKLLLKFSTILRKYRPWRVPVLSHYLAACKALRALDYTNSLTRLLSTIPHDSALSTPELATNPQLEAVAKESFAALLSDDLHYYITHAWIKIVSSIVQRRITGTLPPHLLETSHGLAEVFCITDPSRHDNPIILASEAFTRHSGCSLEYVLGRNCRFMQGPGTTIDSVRRFAISCQEGKDHTEILVNYRRDGSPFLAMVLNAPLLDSRGKVRYFLGAQVDVSGLLRGCGGIESLRRLVEEEDEAKEKGDENQSQDQILPKEMRPKSSHSEFKALSDMFNAAELNTVRKTGGSLQSGLDYISDPTSIKTPSRSSRVLLEDGTDQSEEAEVGEPVPPDYKNGGGVPGNLPGIYKLYLLIRPYPSLRILFASPTLRTPGILQSPFLDRIGGSARMRQDLESALRHGRAVTAKIKWLGSASQNGEGEGKTRWIHCTPLIHYSGQVGLWMIVLVRPNPNDDSMSVLQW</sequence>
<evidence type="ECO:0000256" key="2">
    <source>
        <dbReference type="ARBA" id="ARBA00022643"/>
    </source>
</evidence>
<evidence type="ECO:0000259" key="5">
    <source>
        <dbReference type="PROSITE" id="PS50113"/>
    </source>
</evidence>
<reference evidence="6" key="1">
    <citation type="submission" date="2023-11" db="EMBL/GenBank/DDBJ databases">
        <authorList>
            <person name="Alioto T."/>
            <person name="Alioto T."/>
            <person name="Gomez Garrido J."/>
        </authorList>
    </citation>
    <scope>NUCLEOTIDE SEQUENCE</scope>
</reference>
<keyword evidence="1" id="KW-0285">Flavoprotein</keyword>
<keyword evidence="2" id="KW-0288">FMN</keyword>
<evidence type="ECO:0000256" key="3">
    <source>
        <dbReference type="ARBA" id="ARBA00022991"/>
    </source>
</evidence>
<feature type="compositionally biased region" description="Basic and acidic residues" evidence="4">
    <location>
        <begin position="67"/>
        <end position="82"/>
    </location>
</feature>
<feature type="compositionally biased region" description="Polar residues" evidence="4">
    <location>
        <begin position="173"/>
        <end position="183"/>
    </location>
</feature>
<protein>
    <recommendedName>
        <fullName evidence="5">PAC domain-containing protein</fullName>
    </recommendedName>
</protein>
<gene>
    <name evidence="6" type="ORF">LECACI_7A004383</name>
</gene>
<proteinExistence type="predicted"/>
<evidence type="ECO:0000256" key="1">
    <source>
        <dbReference type="ARBA" id="ARBA00022630"/>
    </source>
</evidence>
<feature type="region of interest" description="Disordered" evidence="4">
    <location>
        <begin position="575"/>
        <end position="625"/>
    </location>
</feature>
<evidence type="ECO:0000256" key="4">
    <source>
        <dbReference type="SAM" id="MobiDB-lite"/>
    </source>
</evidence>
<feature type="compositionally biased region" description="Basic and acidic residues" evidence="4">
    <location>
        <begin position="525"/>
        <end position="534"/>
    </location>
</feature>
<dbReference type="PANTHER" id="PTHR47429">
    <property type="entry name" value="PROTEIN TWIN LOV 1"/>
    <property type="match status" value="1"/>
</dbReference>
<evidence type="ECO:0000313" key="7">
    <source>
        <dbReference type="Proteomes" id="UP001296104"/>
    </source>
</evidence>
<dbReference type="SUPFAM" id="SSF55785">
    <property type="entry name" value="PYP-like sensor domain (PAS domain)"/>
    <property type="match status" value="1"/>
</dbReference>
<dbReference type="EMBL" id="CAVMBE010000024">
    <property type="protein sequence ID" value="CAK4009129.1"/>
    <property type="molecule type" value="Genomic_DNA"/>
</dbReference>
<feature type="region of interest" description="Disordered" evidence="4">
    <location>
        <begin position="224"/>
        <end position="244"/>
    </location>
</feature>
<accession>A0AAI8YYL5</accession>
<dbReference type="Gene3D" id="3.30.450.20">
    <property type="entry name" value="PAS domain"/>
    <property type="match status" value="1"/>
</dbReference>
<dbReference type="InterPro" id="IPR000014">
    <property type="entry name" value="PAS"/>
</dbReference>
<dbReference type="PROSITE" id="PS50113">
    <property type="entry name" value="PAC"/>
    <property type="match status" value="1"/>
</dbReference>
<organism evidence="6 7">
    <name type="scientific">Lecanosticta acicola</name>
    <dbReference type="NCBI Taxonomy" id="111012"/>
    <lineage>
        <taxon>Eukaryota</taxon>
        <taxon>Fungi</taxon>
        <taxon>Dikarya</taxon>
        <taxon>Ascomycota</taxon>
        <taxon>Pezizomycotina</taxon>
        <taxon>Dothideomycetes</taxon>
        <taxon>Dothideomycetidae</taxon>
        <taxon>Mycosphaerellales</taxon>
        <taxon>Mycosphaerellaceae</taxon>
        <taxon>Lecanosticta</taxon>
    </lineage>
</organism>
<feature type="domain" description="PAC" evidence="5">
    <location>
        <begin position="464"/>
        <end position="517"/>
    </location>
</feature>
<comment type="caution">
    <text evidence="6">The sequence shown here is derived from an EMBL/GenBank/DDBJ whole genome shotgun (WGS) entry which is preliminary data.</text>
</comment>
<keyword evidence="7" id="KW-1185">Reference proteome</keyword>
<feature type="compositionally biased region" description="Polar residues" evidence="4">
    <location>
        <begin position="586"/>
        <end position="597"/>
    </location>
</feature>
<dbReference type="InterPro" id="IPR000700">
    <property type="entry name" value="PAS-assoc_C"/>
</dbReference>
<feature type="compositionally biased region" description="Basic and acidic residues" evidence="4">
    <location>
        <begin position="542"/>
        <end position="553"/>
    </location>
</feature>
<dbReference type="PANTHER" id="PTHR47429:SF9">
    <property type="entry name" value="PAS DOMAIN-CONTAINING PROTEIN"/>
    <property type="match status" value="1"/>
</dbReference>
<feature type="region of interest" description="Disordered" evidence="4">
    <location>
        <begin position="53"/>
        <end position="212"/>
    </location>
</feature>
<feature type="compositionally biased region" description="Basic residues" evidence="4">
    <location>
        <begin position="15"/>
        <end position="26"/>
    </location>
</feature>
<dbReference type="GO" id="GO:0005634">
    <property type="term" value="C:nucleus"/>
    <property type="evidence" value="ECO:0007669"/>
    <property type="project" value="TreeGrafter"/>
</dbReference>
<feature type="region of interest" description="Disordered" evidence="4">
    <location>
        <begin position="1"/>
        <end position="40"/>
    </location>
</feature>
<keyword evidence="3" id="KW-0157">Chromophore</keyword>
<dbReference type="AlphaFoldDB" id="A0AAI8YYL5"/>
<feature type="compositionally biased region" description="Acidic residues" evidence="4">
    <location>
        <begin position="603"/>
        <end position="613"/>
    </location>
</feature>